<dbReference type="PANTHER" id="PTHR43685">
    <property type="entry name" value="GLYCOSYLTRANSFERASE"/>
    <property type="match status" value="1"/>
</dbReference>
<dbReference type="EMBL" id="CP042436">
    <property type="protein sequence ID" value="QEC63294.1"/>
    <property type="molecule type" value="Genomic_DNA"/>
</dbReference>
<dbReference type="InterPro" id="IPR029044">
    <property type="entry name" value="Nucleotide-diphossugar_trans"/>
</dbReference>
<evidence type="ECO:0000256" key="1">
    <source>
        <dbReference type="ARBA" id="ARBA00006739"/>
    </source>
</evidence>
<name>A0A5B8UW45_9SPHI</name>
<dbReference type="Gene3D" id="3.90.550.10">
    <property type="entry name" value="Spore Coat Polysaccharide Biosynthesis Protein SpsA, Chain A"/>
    <property type="match status" value="1"/>
</dbReference>
<protein>
    <submittedName>
        <fullName evidence="5">Glycosyltransferase</fullName>
    </submittedName>
</protein>
<organism evidence="5 6">
    <name type="scientific">Mucilaginibacter ginsenosidivorans</name>
    <dbReference type="NCBI Taxonomy" id="398053"/>
    <lineage>
        <taxon>Bacteria</taxon>
        <taxon>Pseudomonadati</taxon>
        <taxon>Bacteroidota</taxon>
        <taxon>Sphingobacteriia</taxon>
        <taxon>Sphingobacteriales</taxon>
        <taxon>Sphingobacteriaceae</taxon>
        <taxon>Mucilaginibacter</taxon>
    </lineage>
</organism>
<accession>A0A5B8UW45</accession>
<evidence type="ECO:0000313" key="6">
    <source>
        <dbReference type="Proteomes" id="UP000321479"/>
    </source>
</evidence>
<dbReference type="RefSeq" id="WP_147031870.1">
    <property type="nucleotide sequence ID" value="NZ_CP042436.1"/>
</dbReference>
<dbReference type="SUPFAM" id="SSF53448">
    <property type="entry name" value="Nucleotide-diphospho-sugar transferases"/>
    <property type="match status" value="1"/>
</dbReference>
<comment type="similarity">
    <text evidence="1">Belongs to the glycosyltransferase 2 family.</text>
</comment>
<dbReference type="AlphaFoldDB" id="A0A5B8UW45"/>
<dbReference type="InterPro" id="IPR050834">
    <property type="entry name" value="Glycosyltransf_2"/>
</dbReference>
<keyword evidence="3 5" id="KW-0808">Transferase</keyword>
<keyword evidence="6" id="KW-1185">Reference proteome</keyword>
<dbReference type="GO" id="GO:0016757">
    <property type="term" value="F:glycosyltransferase activity"/>
    <property type="evidence" value="ECO:0007669"/>
    <property type="project" value="UniProtKB-KW"/>
</dbReference>
<proteinExistence type="inferred from homology"/>
<evidence type="ECO:0000256" key="3">
    <source>
        <dbReference type="ARBA" id="ARBA00022679"/>
    </source>
</evidence>
<keyword evidence="2" id="KW-0328">Glycosyltransferase</keyword>
<dbReference type="KEGG" id="mgin:FRZ54_12140"/>
<dbReference type="InterPro" id="IPR001173">
    <property type="entry name" value="Glyco_trans_2-like"/>
</dbReference>
<dbReference type="OrthoDB" id="9815829at2"/>
<dbReference type="Pfam" id="PF00535">
    <property type="entry name" value="Glycos_transf_2"/>
    <property type="match status" value="1"/>
</dbReference>
<dbReference type="Proteomes" id="UP000321479">
    <property type="component" value="Chromosome"/>
</dbReference>
<evidence type="ECO:0000313" key="5">
    <source>
        <dbReference type="EMBL" id="QEC63294.1"/>
    </source>
</evidence>
<dbReference type="PANTHER" id="PTHR43685:SF5">
    <property type="entry name" value="GLYCOSYLTRANSFERASE EPSE-RELATED"/>
    <property type="match status" value="1"/>
</dbReference>
<evidence type="ECO:0000256" key="2">
    <source>
        <dbReference type="ARBA" id="ARBA00022676"/>
    </source>
</evidence>
<evidence type="ECO:0000259" key="4">
    <source>
        <dbReference type="Pfam" id="PF00535"/>
    </source>
</evidence>
<feature type="domain" description="Glycosyltransferase 2-like" evidence="4">
    <location>
        <begin position="9"/>
        <end position="165"/>
    </location>
</feature>
<reference evidence="5 6" key="1">
    <citation type="journal article" date="2017" name="Curr. Microbiol.">
        <title>Mucilaginibacter ginsenosidivorans sp. nov., Isolated from Soil of Ginseng Field.</title>
        <authorList>
            <person name="Kim M.M."/>
            <person name="Siddiqi M.Z."/>
            <person name="Im W.T."/>
        </authorList>
    </citation>
    <scope>NUCLEOTIDE SEQUENCE [LARGE SCALE GENOMIC DNA]</scope>
    <source>
        <strain evidence="5 6">Gsoil 3017</strain>
    </source>
</reference>
<sequence>MQTEHPEVTVLMPAYNAAKYLREAVDSVLQQTFTNFELLIINDGSTDETAETALSFADRRITVVNCEHKGVANALNTGLKLANAPLIARFDADDICLPNRLEQQFNFLYDHPEYVLVGSDAEYILEHGEFLFSFKCIAHSNEEVQNNLYVYCPFIHSSVMYRREAVIKAGGYNIHAHNFEDYLLWTNLAKTGKMQNLREPLIKVRLNASSATIDEKWRGERFRQLKRQATNRGSITVEEGDELLAIIRRQDIRKVKEGAYHALCGKKFLANNYQPKKARIHVKQAISIRPLRFDNYLLYLVSFLPESLITWLHKLSPNRL</sequence>
<gene>
    <name evidence="5" type="ORF">FRZ54_12140</name>
</gene>